<dbReference type="RefSeq" id="XP_013236126.1">
    <property type="nucleotide sequence ID" value="XM_013380672.1"/>
</dbReference>
<reference evidence="1" key="1">
    <citation type="submission" date="2013-10" db="EMBL/GenBank/DDBJ databases">
        <title>Genomic analysis of the causative agents of coccidiosis in chickens.</title>
        <authorList>
            <person name="Reid A.J."/>
            <person name="Blake D."/>
            <person name="Billington K."/>
            <person name="Browne H."/>
            <person name="Dunn M."/>
            <person name="Hung S."/>
            <person name="Kawahara F."/>
            <person name="Miranda-Saavedra D."/>
            <person name="Mourier T."/>
            <person name="Nagra H."/>
            <person name="Otto T.D."/>
            <person name="Rawlings N."/>
            <person name="Sanchez A."/>
            <person name="Sanders M."/>
            <person name="Subramaniam C."/>
            <person name="Tay Y."/>
            <person name="Dear P."/>
            <person name="Doerig C."/>
            <person name="Gruber A."/>
            <person name="Parkinson J."/>
            <person name="Shirley M."/>
            <person name="Wan K.L."/>
            <person name="Berriman M."/>
            <person name="Tomley F."/>
            <person name="Pain A."/>
        </authorList>
    </citation>
    <scope>NUCLEOTIDE SEQUENCE [LARGE SCALE GENOMIC DNA]</scope>
    <source>
        <strain evidence="1">Houghton</strain>
    </source>
</reference>
<accession>U6LCA4</accession>
<keyword evidence="2" id="KW-1185">Reference proteome</keyword>
<protein>
    <submittedName>
        <fullName evidence="1">Uncharacterized protein</fullName>
    </submittedName>
</protein>
<dbReference type="VEuPathDB" id="ToxoDB:ETH2_0514900"/>
<dbReference type="EMBL" id="HG678199">
    <property type="protein sequence ID" value="CDJ45380.1"/>
    <property type="molecule type" value="Genomic_DNA"/>
</dbReference>
<organism evidence="1 2">
    <name type="scientific">Eimeria tenella</name>
    <name type="common">Coccidian parasite</name>
    <dbReference type="NCBI Taxonomy" id="5802"/>
    <lineage>
        <taxon>Eukaryota</taxon>
        <taxon>Sar</taxon>
        <taxon>Alveolata</taxon>
        <taxon>Apicomplexa</taxon>
        <taxon>Conoidasida</taxon>
        <taxon>Coccidia</taxon>
        <taxon>Eucoccidiorida</taxon>
        <taxon>Eimeriorina</taxon>
        <taxon>Eimeriidae</taxon>
        <taxon>Eimeria</taxon>
    </lineage>
</organism>
<reference evidence="1" key="2">
    <citation type="submission" date="2013-10" db="EMBL/GenBank/DDBJ databases">
        <authorList>
            <person name="Aslett M."/>
        </authorList>
    </citation>
    <scope>NUCLEOTIDE SEQUENCE [LARGE SCALE GENOMIC DNA]</scope>
    <source>
        <strain evidence="1">Houghton</strain>
    </source>
</reference>
<sequence>GKLVGDWLALAAGLRGFDFACSGAAQLFASFCISPLNSNPVNPFDGSRDDLQCLLDAASGLASEGWEAASRRAYSLIRSFRVYEPNPRFLFSRVLAFNKEIEGLLQLLEEQQPKPQQRNEGSTLLSSSVSLKAFKRAKAANQLEALLADAKYCK</sequence>
<dbReference type="AlphaFoldDB" id="U6LCA4"/>
<dbReference type="OrthoDB" id="328411at2759"/>
<evidence type="ECO:0000313" key="1">
    <source>
        <dbReference type="EMBL" id="CDJ45380.1"/>
    </source>
</evidence>
<feature type="non-terminal residue" evidence="1">
    <location>
        <position position="154"/>
    </location>
</feature>
<dbReference type="GeneID" id="25250509"/>
<feature type="non-terminal residue" evidence="1">
    <location>
        <position position="1"/>
    </location>
</feature>
<gene>
    <name evidence="1" type="ORF">ETH_00006520</name>
</gene>
<dbReference type="Proteomes" id="UP000030747">
    <property type="component" value="Unassembled WGS sequence"/>
</dbReference>
<name>U6LCA4_EIMTE</name>
<proteinExistence type="predicted"/>
<evidence type="ECO:0000313" key="2">
    <source>
        <dbReference type="Proteomes" id="UP000030747"/>
    </source>
</evidence>
<dbReference type="VEuPathDB" id="ToxoDB:ETH_00006520"/>